<dbReference type="AlphaFoldDB" id="A0A2N8PR90"/>
<feature type="domain" description="GAF" evidence="1">
    <location>
        <begin position="49"/>
        <end position="139"/>
    </location>
</feature>
<dbReference type="InterPro" id="IPR003018">
    <property type="entry name" value="GAF"/>
</dbReference>
<name>A0A2N8PR90_STRNR</name>
<dbReference type="PANTHER" id="PTHR43102:SF2">
    <property type="entry name" value="GAF DOMAIN-CONTAINING PROTEIN"/>
    <property type="match status" value="1"/>
</dbReference>
<dbReference type="SUPFAM" id="SSF55781">
    <property type="entry name" value="GAF domain-like"/>
    <property type="match status" value="1"/>
</dbReference>
<evidence type="ECO:0000259" key="1">
    <source>
        <dbReference type="Pfam" id="PF01590"/>
    </source>
</evidence>
<evidence type="ECO:0000313" key="2">
    <source>
        <dbReference type="EMBL" id="PNE43565.1"/>
    </source>
</evidence>
<proteinExistence type="predicted"/>
<dbReference type="EMBL" id="LJSN01000001">
    <property type="protein sequence ID" value="PNE43565.1"/>
    <property type="molecule type" value="Genomic_DNA"/>
</dbReference>
<dbReference type="Pfam" id="PF01590">
    <property type="entry name" value="GAF"/>
    <property type="match status" value="1"/>
</dbReference>
<keyword evidence="3" id="KW-1185">Reference proteome</keyword>
<evidence type="ECO:0000313" key="3">
    <source>
        <dbReference type="Proteomes" id="UP000236047"/>
    </source>
</evidence>
<protein>
    <recommendedName>
        <fullName evidence="1">GAF domain-containing protein</fullName>
    </recommendedName>
</protein>
<dbReference type="PANTHER" id="PTHR43102">
    <property type="entry name" value="SLR1143 PROTEIN"/>
    <property type="match status" value="1"/>
</dbReference>
<organism evidence="2 3">
    <name type="scientific">Streptomyces noursei</name>
    <name type="common">Streptomyces albulus</name>
    <dbReference type="NCBI Taxonomy" id="1971"/>
    <lineage>
        <taxon>Bacteria</taxon>
        <taxon>Bacillati</taxon>
        <taxon>Actinomycetota</taxon>
        <taxon>Actinomycetes</taxon>
        <taxon>Kitasatosporales</taxon>
        <taxon>Streptomycetaceae</taxon>
        <taxon>Streptomyces</taxon>
    </lineage>
</organism>
<accession>A0A2N8PR90</accession>
<gene>
    <name evidence="2" type="ORF">AOB60_00720</name>
</gene>
<dbReference type="Proteomes" id="UP000236047">
    <property type="component" value="Unassembled WGS sequence"/>
</dbReference>
<comment type="caution">
    <text evidence="2">The sequence shown here is derived from an EMBL/GenBank/DDBJ whole genome shotgun (WGS) entry which is preliminary data.</text>
</comment>
<sequence length="159" mass="17251">MCRRAVEKAGLPLSLGDCDAFARDLAAETGLSTLVNVVLGDRQFLVGRHNPTGTQLPDFSRILPRLDGTQDVGFCPHVVARRKALPLRDVCLIPKFASNPVVNGMGVRSYHGAPVIRPSDNEVRVTICAIGSRPLSQAEGRRVDAAVKAARDRFLEPIR</sequence>
<reference evidence="3" key="1">
    <citation type="submission" date="2015-09" db="EMBL/GenBank/DDBJ databases">
        <authorList>
            <person name="Graham D.E."/>
            <person name="Mahan K.M."/>
            <person name="Klingeman D.M."/>
            <person name="Fida T."/>
            <person name="Giannone R.J."/>
            <person name="Hettich R.L."/>
            <person name="Parry R.J."/>
            <person name="Spain J.C."/>
        </authorList>
    </citation>
    <scope>NUCLEOTIDE SEQUENCE [LARGE SCALE GENOMIC DNA]</scope>
    <source>
        <strain evidence="3">JCM 4701</strain>
    </source>
</reference>